<evidence type="ECO:0000313" key="1">
    <source>
        <dbReference type="EMBL" id="NVH36834.1"/>
    </source>
</evidence>
<dbReference type="EMBL" id="JABXEU010000014">
    <property type="protein sequence ID" value="NVH36834.1"/>
    <property type="molecule type" value="Genomic_DNA"/>
</dbReference>
<sequence length="70" mass="8569">MFELYFRINDNEPELQGTFDTAVEAEKYMQRLIDTKSRIKSWYIRKAQRDGYWLYDYGAHNAFYMIKKAE</sequence>
<dbReference type="OrthoDB" id="9805098at2"/>
<comment type="caution">
    <text evidence="1">The sequence shown here is derived from an EMBL/GenBank/DDBJ whole genome shotgun (WGS) entry which is preliminary data.</text>
</comment>
<reference evidence="1 2" key="1">
    <citation type="submission" date="2020-06" db="EMBL/GenBank/DDBJ databases">
        <title>Pan-genome analysis of Streptococcus suis serotype 2 revealed genomic diversity among strains of different virulence.</title>
        <authorList>
            <person name="Guo G."/>
            <person name="Zhang W."/>
        </authorList>
    </citation>
    <scope>NUCLEOTIDE SEQUENCE [LARGE SCALE GENOMIC DNA]</scope>
    <source>
        <strain evidence="1 2">ZJ92091101</strain>
    </source>
</reference>
<evidence type="ECO:0000313" key="2">
    <source>
        <dbReference type="Proteomes" id="UP000548355"/>
    </source>
</evidence>
<protein>
    <submittedName>
        <fullName evidence="1">Uncharacterized protein</fullName>
    </submittedName>
</protein>
<dbReference type="RefSeq" id="WP_002936925.1">
    <property type="nucleotide sequence ID" value="NZ_BCBZ01000002.1"/>
</dbReference>
<name>A0A116URF9_STRSU</name>
<dbReference type="Proteomes" id="UP000548355">
    <property type="component" value="Unassembled WGS sequence"/>
</dbReference>
<proteinExistence type="predicted"/>
<organism evidence="1 2">
    <name type="scientific">Streptococcus suis</name>
    <dbReference type="NCBI Taxonomy" id="1307"/>
    <lineage>
        <taxon>Bacteria</taxon>
        <taxon>Bacillati</taxon>
        <taxon>Bacillota</taxon>
        <taxon>Bacilli</taxon>
        <taxon>Lactobacillales</taxon>
        <taxon>Streptococcaceae</taxon>
        <taxon>Streptococcus</taxon>
    </lineage>
</organism>
<dbReference type="AlphaFoldDB" id="A0A116URF9"/>
<accession>A0A116URF9</accession>
<gene>
    <name evidence="1" type="ORF">HU146_06100</name>
</gene>